<evidence type="ECO:0000256" key="1">
    <source>
        <dbReference type="ARBA" id="ARBA00001961"/>
    </source>
</evidence>
<dbReference type="GO" id="GO:0004656">
    <property type="term" value="F:procollagen-proline 4-dioxygenase activity"/>
    <property type="evidence" value="ECO:0007669"/>
    <property type="project" value="TreeGrafter"/>
</dbReference>
<evidence type="ECO:0000256" key="2">
    <source>
        <dbReference type="ARBA" id="ARBA00022723"/>
    </source>
</evidence>
<dbReference type="InterPro" id="IPR045054">
    <property type="entry name" value="P4HA-like"/>
</dbReference>
<reference evidence="8" key="1">
    <citation type="submission" date="2020-05" db="EMBL/GenBank/DDBJ databases">
        <title>Phylogenomic resolution of chytrid fungi.</title>
        <authorList>
            <person name="Stajich J.E."/>
            <person name="Amses K."/>
            <person name="Simmons R."/>
            <person name="Seto K."/>
            <person name="Myers J."/>
            <person name="Bonds A."/>
            <person name="Quandt C.A."/>
            <person name="Barry K."/>
            <person name="Liu P."/>
            <person name="Grigoriev I."/>
            <person name="Longcore J.E."/>
            <person name="James T.Y."/>
        </authorList>
    </citation>
    <scope>NUCLEOTIDE SEQUENCE</scope>
    <source>
        <strain evidence="8">JEL0379</strain>
    </source>
</reference>
<dbReference type="GO" id="GO:0005506">
    <property type="term" value="F:iron ion binding"/>
    <property type="evidence" value="ECO:0007669"/>
    <property type="project" value="InterPro"/>
</dbReference>
<feature type="chain" id="PRO_5042045244" description="Fe2OG dioxygenase domain-containing protein" evidence="6">
    <location>
        <begin position="21"/>
        <end position="270"/>
    </location>
</feature>
<feature type="signal peptide" evidence="6">
    <location>
        <begin position="1"/>
        <end position="20"/>
    </location>
</feature>
<evidence type="ECO:0000313" key="8">
    <source>
        <dbReference type="EMBL" id="KAJ3170054.1"/>
    </source>
</evidence>
<evidence type="ECO:0000256" key="4">
    <source>
        <dbReference type="ARBA" id="ARBA00023002"/>
    </source>
</evidence>
<dbReference type="InterPro" id="IPR044862">
    <property type="entry name" value="Pro_4_hyd_alph_FE2OG_OXY"/>
</dbReference>
<gene>
    <name evidence="8" type="ORF">HDU87_000466</name>
</gene>
<keyword evidence="9" id="KW-1185">Reference proteome</keyword>
<sequence length="270" mass="29853">MPPLLTLLMLWLIRLNLAAGDTLAAASAANQLVCWLTIDPRRGPPDPVLDGRYSSFVQNTSFDFTGLSIVPHASAFVVEDLLAPDEIAQIMRSARATTLGTPRTKNGVVVDDAWKRSDAAGEIWIPQDSASVLLDRIRPMLGRRFHFFGTTPYLRGVARVSLYQPGGRFRPHFDGPYVAAPRLSRWPGDTSWYTLLIYLNTPTSGGATRFANVESWKKLDVVPRAGRGVVFGYDMLHCGMAVGEGAEKWVLKMDLMIQNDRARMCNGCID</sequence>
<dbReference type="SMART" id="SM00702">
    <property type="entry name" value="P4Hc"/>
    <property type="match status" value="1"/>
</dbReference>
<dbReference type="Pfam" id="PF13640">
    <property type="entry name" value="2OG-FeII_Oxy_3"/>
    <property type="match status" value="1"/>
</dbReference>
<evidence type="ECO:0000256" key="6">
    <source>
        <dbReference type="SAM" id="SignalP"/>
    </source>
</evidence>
<keyword evidence="6" id="KW-0732">Signal</keyword>
<name>A0AAD5THT6_9FUNG</name>
<evidence type="ECO:0000256" key="5">
    <source>
        <dbReference type="ARBA" id="ARBA00023004"/>
    </source>
</evidence>
<dbReference type="InterPro" id="IPR006620">
    <property type="entry name" value="Pro_4_hyd_alph"/>
</dbReference>
<keyword evidence="2" id="KW-0479">Metal-binding</keyword>
<organism evidence="8 9">
    <name type="scientific">Geranomyces variabilis</name>
    <dbReference type="NCBI Taxonomy" id="109894"/>
    <lineage>
        <taxon>Eukaryota</taxon>
        <taxon>Fungi</taxon>
        <taxon>Fungi incertae sedis</taxon>
        <taxon>Chytridiomycota</taxon>
        <taxon>Chytridiomycota incertae sedis</taxon>
        <taxon>Chytridiomycetes</taxon>
        <taxon>Spizellomycetales</taxon>
        <taxon>Powellomycetaceae</taxon>
        <taxon>Geranomyces</taxon>
    </lineage>
</organism>
<dbReference type="InterPro" id="IPR005123">
    <property type="entry name" value="Oxoglu/Fe-dep_dioxygenase_dom"/>
</dbReference>
<dbReference type="AlphaFoldDB" id="A0AAD5THT6"/>
<dbReference type="Proteomes" id="UP001212152">
    <property type="component" value="Unassembled WGS sequence"/>
</dbReference>
<evidence type="ECO:0000313" key="9">
    <source>
        <dbReference type="Proteomes" id="UP001212152"/>
    </source>
</evidence>
<dbReference type="EMBL" id="JADGJQ010000100">
    <property type="protein sequence ID" value="KAJ3170054.1"/>
    <property type="molecule type" value="Genomic_DNA"/>
</dbReference>
<feature type="domain" description="Fe2OG dioxygenase" evidence="7">
    <location>
        <begin position="150"/>
        <end position="257"/>
    </location>
</feature>
<comment type="cofactor">
    <cofactor evidence="1">
        <name>L-ascorbate</name>
        <dbReference type="ChEBI" id="CHEBI:38290"/>
    </cofactor>
</comment>
<dbReference type="PANTHER" id="PTHR10869">
    <property type="entry name" value="PROLYL 4-HYDROXYLASE ALPHA SUBUNIT"/>
    <property type="match status" value="1"/>
</dbReference>
<proteinExistence type="predicted"/>
<dbReference type="GO" id="GO:0005783">
    <property type="term" value="C:endoplasmic reticulum"/>
    <property type="evidence" value="ECO:0007669"/>
    <property type="project" value="TreeGrafter"/>
</dbReference>
<comment type="caution">
    <text evidence="8">The sequence shown here is derived from an EMBL/GenBank/DDBJ whole genome shotgun (WGS) entry which is preliminary data.</text>
</comment>
<dbReference type="GO" id="GO:0031418">
    <property type="term" value="F:L-ascorbic acid binding"/>
    <property type="evidence" value="ECO:0007669"/>
    <property type="project" value="InterPro"/>
</dbReference>
<dbReference type="PROSITE" id="PS51471">
    <property type="entry name" value="FE2OG_OXY"/>
    <property type="match status" value="1"/>
</dbReference>
<dbReference type="Gene3D" id="2.60.120.620">
    <property type="entry name" value="q2cbj1_9rhob like domain"/>
    <property type="match status" value="1"/>
</dbReference>
<keyword evidence="4" id="KW-0560">Oxidoreductase</keyword>
<keyword evidence="3" id="KW-0223">Dioxygenase</keyword>
<evidence type="ECO:0000259" key="7">
    <source>
        <dbReference type="PROSITE" id="PS51471"/>
    </source>
</evidence>
<protein>
    <recommendedName>
        <fullName evidence="7">Fe2OG dioxygenase domain-containing protein</fullName>
    </recommendedName>
</protein>
<accession>A0AAD5THT6</accession>
<dbReference type="PANTHER" id="PTHR10869:SF246">
    <property type="entry name" value="TRANSMEMBRANE PROLYL 4-HYDROXYLASE"/>
    <property type="match status" value="1"/>
</dbReference>
<keyword evidence="5" id="KW-0408">Iron</keyword>
<evidence type="ECO:0000256" key="3">
    <source>
        <dbReference type="ARBA" id="ARBA00022964"/>
    </source>
</evidence>